<feature type="domain" description="CD-NTase-associated protein 12/Pycsar effector protein TIR" evidence="1">
    <location>
        <begin position="6"/>
        <end position="123"/>
    </location>
</feature>
<dbReference type="KEGG" id="stae:HNV11_14470"/>
<dbReference type="EMBL" id="CP053435">
    <property type="protein sequence ID" value="QJW90497.1"/>
    <property type="molecule type" value="Genomic_DNA"/>
</dbReference>
<accession>A0A6M5Y843</accession>
<keyword evidence="3" id="KW-1185">Reference proteome</keyword>
<dbReference type="AlphaFoldDB" id="A0A6M5Y843"/>
<dbReference type="Proteomes" id="UP000502756">
    <property type="component" value="Chromosome"/>
</dbReference>
<evidence type="ECO:0000259" key="1">
    <source>
        <dbReference type="Pfam" id="PF10137"/>
    </source>
</evidence>
<evidence type="ECO:0000313" key="3">
    <source>
        <dbReference type="Proteomes" id="UP000502756"/>
    </source>
</evidence>
<dbReference type="RefSeq" id="WP_171740341.1">
    <property type="nucleotide sequence ID" value="NZ_CP053435.1"/>
</dbReference>
<dbReference type="Pfam" id="PF10137">
    <property type="entry name" value="CAP12-PCTIR_TIR"/>
    <property type="match status" value="1"/>
</dbReference>
<gene>
    <name evidence="2" type="ORF">HNV11_14470</name>
</gene>
<sequence length="221" mass="24905">MDKPSVFIGSSTEGLKIAKTIQLLLDRVCEVTIWSQGVFGLSKGYLEELVYSLEKFDFAILVLTPDDMTISREMESESPRDNVIFELGLFVGGIGRNRTYVVYDRTKKIKIPSDLAGISMANFELHSNGNLESSLGACCTRIENEIEKNGIRENKRFNQLADATKNVDKTNQKFQTLINLMARSRKVELDVIASQFGEFINTDHLKEIKKDLDDLSKAVNE</sequence>
<protein>
    <recommendedName>
        <fullName evidence="1">CD-NTase-associated protein 12/Pycsar effector protein TIR domain-containing protein</fullName>
    </recommendedName>
</protein>
<reference evidence="2 3" key="1">
    <citation type="submission" date="2020-05" db="EMBL/GenBank/DDBJ databases">
        <title>Genome sequencing of Spirosoma sp. TS118.</title>
        <authorList>
            <person name="Lee J.-H."/>
            <person name="Jeong S."/>
            <person name="Zhao L."/>
            <person name="Jung J.-H."/>
            <person name="Kim M.-K."/>
            <person name="Lim S."/>
        </authorList>
    </citation>
    <scope>NUCLEOTIDE SEQUENCE [LARGE SCALE GENOMIC DNA]</scope>
    <source>
        <strain evidence="2 3">TS118</strain>
    </source>
</reference>
<name>A0A6M5Y843_9BACT</name>
<proteinExistence type="predicted"/>
<organism evidence="2 3">
    <name type="scientific">Spirosoma taeanense</name>
    <dbReference type="NCBI Taxonomy" id="2735870"/>
    <lineage>
        <taxon>Bacteria</taxon>
        <taxon>Pseudomonadati</taxon>
        <taxon>Bacteroidota</taxon>
        <taxon>Cytophagia</taxon>
        <taxon>Cytophagales</taxon>
        <taxon>Cytophagaceae</taxon>
        <taxon>Spirosoma</taxon>
    </lineage>
</organism>
<dbReference type="GO" id="GO:0050135">
    <property type="term" value="F:NADP+ nucleosidase activity"/>
    <property type="evidence" value="ECO:0007669"/>
    <property type="project" value="InterPro"/>
</dbReference>
<dbReference type="InterPro" id="IPR019302">
    <property type="entry name" value="CAP12/PCTIR_TIR_dom"/>
</dbReference>
<evidence type="ECO:0000313" key="2">
    <source>
        <dbReference type="EMBL" id="QJW90497.1"/>
    </source>
</evidence>